<comment type="function">
    <text evidence="7 8">Catalyzes the ferrous insertion into protoporphyrin IX.</text>
</comment>
<evidence type="ECO:0000256" key="4">
    <source>
        <dbReference type="ARBA" id="ARBA00023239"/>
    </source>
</evidence>
<comment type="catalytic activity">
    <reaction evidence="6">
        <text>Fe-coproporphyrin III + 2 H(+) = coproporphyrin III + Fe(2+)</text>
        <dbReference type="Rhea" id="RHEA:49572"/>
        <dbReference type="ChEBI" id="CHEBI:15378"/>
        <dbReference type="ChEBI" id="CHEBI:29033"/>
        <dbReference type="ChEBI" id="CHEBI:68438"/>
        <dbReference type="ChEBI" id="CHEBI:131725"/>
        <dbReference type="EC" id="4.99.1.9"/>
    </reaction>
    <physiologicalReaction direction="right-to-left" evidence="6">
        <dbReference type="Rhea" id="RHEA:49574"/>
    </physiologicalReaction>
</comment>
<dbReference type="InterPro" id="IPR001015">
    <property type="entry name" value="Ferrochelatase"/>
</dbReference>
<dbReference type="InterPro" id="IPR019772">
    <property type="entry name" value="Ferrochelatase_AS"/>
</dbReference>
<keyword evidence="7" id="KW-0479">Metal-binding</keyword>
<dbReference type="KEGG" id="suls:Sdiek1_2140"/>
<protein>
    <recommendedName>
        <fullName evidence="7 8">Ferrochelatase</fullName>
        <ecNumber evidence="7 8">4.98.1.1</ecNumber>
    </recommendedName>
    <alternativeName>
        <fullName evidence="7">Heme synthase</fullName>
    </alternativeName>
    <alternativeName>
        <fullName evidence="7">Protoheme ferro-lyase</fullName>
    </alternativeName>
</protein>
<evidence type="ECO:0000313" key="9">
    <source>
        <dbReference type="EMBL" id="ARU49299.1"/>
    </source>
</evidence>
<evidence type="ECO:0000256" key="7">
    <source>
        <dbReference type="HAMAP-Rule" id="MF_00323"/>
    </source>
</evidence>
<dbReference type="PANTHER" id="PTHR11108:SF1">
    <property type="entry name" value="FERROCHELATASE, MITOCHONDRIAL"/>
    <property type="match status" value="1"/>
</dbReference>
<evidence type="ECO:0000256" key="8">
    <source>
        <dbReference type="RuleBase" id="RU000607"/>
    </source>
</evidence>
<dbReference type="EC" id="4.98.1.1" evidence="7 8"/>
<accession>A0A1Y0HME9</accession>
<keyword evidence="3 7" id="KW-0350">Heme biosynthesis</keyword>
<comment type="catalytic activity">
    <reaction evidence="7 8">
        <text>heme b + 2 H(+) = protoporphyrin IX + Fe(2+)</text>
        <dbReference type="Rhea" id="RHEA:22584"/>
        <dbReference type="ChEBI" id="CHEBI:15378"/>
        <dbReference type="ChEBI" id="CHEBI:29033"/>
        <dbReference type="ChEBI" id="CHEBI:57306"/>
        <dbReference type="ChEBI" id="CHEBI:60344"/>
        <dbReference type="EC" id="4.98.1.1"/>
    </reaction>
</comment>
<keyword evidence="2 7" id="KW-0408">Iron</keyword>
<dbReference type="EMBL" id="CP021416">
    <property type="protein sequence ID" value="ARU49299.1"/>
    <property type="molecule type" value="Genomic_DNA"/>
</dbReference>
<dbReference type="InterPro" id="IPR033644">
    <property type="entry name" value="Ferrochelatase_C"/>
</dbReference>
<keyword evidence="5 7" id="KW-0627">Porphyrin biosynthesis</keyword>
<dbReference type="Proteomes" id="UP000196005">
    <property type="component" value="Chromosome"/>
</dbReference>
<comment type="pathway">
    <text evidence="7 8">Porphyrin-containing compound metabolism; protoheme biosynthesis; protoheme from protoporphyrin-IX: step 1/1.</text>
</comment>
<dbReference type="GO" id="GO:0004325">
    <property type="term" value="F:ferrochelatase activity"/>
    <property type="evidence" value="ECO:0007669"/>
    <property type="project" value="UniProtKB-UniRule"/>
</dbReference>
<dbReference type="Gene3D" id="3.40.50.1400">
    <property type="match status" value="2"/>
</dbReference>
<dbReference type="OrthoDB" id="9809741at2"/>
<reference evidence="10" key="1">
    <citation type="submission" date="2017-05" db="EMBL/GenBank/DDBJ databases">
        <title>Dechlorination kinetics govern the competition between two new strains of the genus Sulfurospirillum.</title>
        <authorList>
            <person name="Buttet G.F."/>
            <person name="Murray A.M."/>
            <person name="Goris T."/>
            <person name="Burion M."/>
            <person name="Lin B."/>
            <person name="Rolle M."/>
            <person name="Maillard J."/>
        </authorList>
    </citation>
    <scope>NUCLEOTIDE SEQUENCE [LARGE SCALE GENOMIC DNA]</scope>
    <source>
        <strain evidence="10">SL2-1</strain>
    </source>
</reference>
<feature type="binding site" evidence="7">
    <location>
        <position position="270"/>
    </location>
    <ligand>
        <name>Fe(2+)</name>
        <dbReference type="ChEBI" id="CHEBI:29033"/>
    </ligand>
</feature>
<dbReference type="PROSITE" id="PS00534">
    <property type="entry name" value="FERROCHELATASE"/>
    <property type="match status" value="1"/>
</dbReference>
<dbReference type="CDD" id="cd03411">
    <property type="entry name" value="Ferrochelatase_N"/>
    <property type="match status" value="1"/>
</dbReference>
<dbReference type="RefSeq" id="WP_087439077.1">
    <property type="nucleotide sequence ID" value="NZ_CP021416.1"/>
</dbReference>
<dbReference type="GO" id="GO:0005737">
    <property type="term" value="C:cytoplasm"/>
    <property type="evidence" value="ECO:0007669"/>
    <property type="project" value="UniProtKB-SubCell"/>
</dbReference>
<gene>
    <name evidence="7" type="primary">hemH</name>
    <name evidence="9" type="ORF">Sdiek1_2140</name>
</gene>
<sequence length="312" mass="35382">MAQKALVLLNMGGPNNLDEVKLFLSNMFNDSNIITVKSSLLRRLIAFIITASRTKQAQANYAKLGGKSPLVGYTQQLVDKLQKVLPSLHVNFAMRYTPPFCNEVIAGLQEKGIEEVILLPLYPHYSTTTTKSSVEDFMKVAKTLGFTGKIRVIDRFYENKMYNLLLVKNIKEALGKNDPTQMELIFSAHSLPQKIIANGDPYQKEITLHVKLITELLREEKLHFKAIHLAYQSKLGPVKWLEPSMEEKLTSLENKNALIVPISFTIDNSETEFELCMEYAELAHTLEFDRYIVAKCPNDDEAFVECITHLIA</sequence>
<dbReference type="UniPathway" id="UPA00252">
    <property type="reaction ID" value="UER00325"/>
</dbReference>
<dbReference type="SUPFAM" id="SSF53800">
    <property type="entry name" value="Chelatase"/>
    <property type="match status" value="1"/>
</dbReference>
<evidence type="ECO:0000256" key="2">
    <source>
        <dbReference type="ARBA" id="ARBA00023004"/>
    </source>
</evidence>
<keyword evidence="7 8" id="KW-0963">Cytoplasm</keyword>
<proteinExistence type="inferred from homology"/>
<evidence type="ECO:0000313" key="10">
    <source>
        <dbReference type="Proteomes" id="UP000196005"/>
    </source>
</evidence>
<evidence type="ECO:0000256" key="5">
    <source>
        <dbReference type="ARBA" id="ARBA00023244"/>
    </source>
</evidence>
<feature type="binding site" evidence="7">
    <location>
        <position position="189"/>
    </location>
    <ligand>
        <name>Fe(2+)</name>
        <dbReference type="ChEBI" id="CHEBI:29033"/>
    </ligand>
</feature>
<dbReference type="InterPro" id="IPR033659">
    <property type="entry name" value="Ferrochelatase_N"/>
</dbReference>
<comment type="similarity">
    <text evidence="1 7 8">Belongs to the ferrochelatase family.</text>
</comment>
<dbReference type="AlphaFoldDB" id="A0A1Y0HME9"/>
<evidence type="ECO:0000256" key="3">
    <source>
        <dbReference type="ARBA" id="ARBA00023133"/>
    </source>
</evidence>
<comment type="subcellular location">
    <subcellularLocation>
        <location evidence="7 8">Cytoplasm</location>
    </subcellularLocation>
</comment>
<organism evidence="9 10">
    <name type="scientific">Sulfurospirillum diekertiae</name>
    <dbReference type="NCBI Taxonomy" id="1854492"/>
    <lineage>
        <taxon>Bacteria</taxon>
        <taxon>Pseudomonadati</taxon>
        <taxon>Campylobacterota</taxon>
        <taxon>Epsilonproteobacteria</taxon>
        <taxon>Campylobacterales</taxon>
        <taxon>Sulfurospirillaceae</taxon>
        <taxon>Sulfurospirillum</taxon>
    </lineage>
</organism>
<evidence type="ECO:0000256" key="1">
    <source>
        <dbReference type="ARBA" id="ARBA00007718"/>
    </source>
</evidence>
<dbReference type="HAMAP" id="MF_00323">
    <property type="entry name" value="Ferrochelatase"/>
    <property type="match status" value="1"/>
</dbReference>
<dbReference type="PANTHER" id="PTHR11108">
    <property type="entry name" value="FERROCHELATASE"/>
    <property type="match status" value="1"/>
</dbReference>
<dbReference type="NCBIfam" id="TIGR00109">
    <property type="entry name" value="hemH"/>
    <property type="match status" value="1"/>
</dbReference>
<dbReference type="GO" id="GO:0006783">
    <property type="term" value="P:heme biosynthetic process"/>
    <property type="evidence" value="ECO:0007669"/>
    <property type="project" value="UniProtKB-UniRule"/>
</dbReference>
<dbReference type="CDD" id="cd00419">
    <property type="entry name" value="Ferrochelatase_C"/>
    <property type="match status" value="1"/>
</dbReference>
<dbReference type="GO" id="GO:0046872">
    <property type="term" value="F:metal ion binding"/>
    <property type="evidence" value="ECO:0007669"/>
    <property type="project" value="UniProtKB-KW"/>
</dbReference>
<dbReference type="Pfam" id="PF00762">
    <property type="entry name" value="Ferrochelatase"/>
    <property type="match status" value="1"/>
</dbReference>
<name>A0A1Y0HME9_9BACT</name>
<evidence type="ECO:0000256" key="6">
    <source>
        <dbReference type="ARBA" id="ARBA00024536"/>
    </source>
</evidence>
<keyword evidence="4 7" id="KW-0456">Lyase</keyword>
<keyword evidence="10" id="KW-1185">Reference proteome</keyword>